<feature type="signal peptide" evidence="5">
    <location>
        <begin position="1"/>
        <end position="18"/>
    </location>
</feature>
<dbReference type="InterPro" id="IPR001611">
    <property type="entry name" value="Leu-rich_rpt"/>
</dbReference>
<dbReference type="PROSITE" id="PS51450">
    <property type="entry name" value="LRR"/>
    <property type="match status" value="1"/>
</dbReference>
<dbReference type="PANTHER" id="PTHR48056">
    <property type="entry name" value="LRR RECEPTOR-LIKE SERINE/THREONINE-PROTEIN KINASE-RELATED"/>
    <property type="match status" value="1"/>
</dbReference>
<keyword evidence="3" id="KW-0547">Nucleotide-binding</keyword>
<keyword evidence="9" id="KW-1185">Reference proteome</keyword>
<evidence type="ECO:0000256" key="4">
    <source>
        <dbReference type="ARBA" id="ARBA00022840"/>
    </source>
</evidence>
<evidence type="ECO:0000259" key="6">
    <source>
        <dbReference type="Pfam" id="PF08263"/>
    </source>
</evidence>
<dbReference type="InterPro" id="IPR032675">
    <property type="entry name" value="LRR_dom_sf"/>
</dbReference>
<evidence type="ECO:0000256" key="5">
    <source>
        <dbReference type="SAM" id="SignalP"/>
    </source>
</evidence>
<dbReference type="InterPro" id="IPR026444">
    <property type="entry name" value="Secre_tail"/>
</dbReference>
<dbReference type="Gene3D" id="3.80.10.10">
    <property type="entry name" value="Ribonuclease Inhibitor"/>
    <property type="match status" value="3"/>
</dbReference>
<name>A0ABQ2I133_9BACT</name>
<evidence type="ECO:0000313" key="9">
    <source>
        <dbReference type="Proteomes" id="UP000632339"/>
    </source>
</evidence>
<reference evidence="9" key="1">
    <citation type="journal article" date="2019" name="Int. J. Syst. Evol. Microbiol.">
        <title>The Global Catalogue of Microorganisms (GCM) 10K type strain sequencing project: providing services to taxonomists for standard genome sequencing and annotation.</title>
        <authorList>
            <consortium name="The Broad Institute Genomics Platform"/>
            <consortium name="The Broad Institute Genome Sequencing Center for Infectious Disease"/>
            <person name="Wu L."/>
            <person name="Ma J."/>
        </authorList>
    </citation>
    <scope>NUCLEOTIDE SEQUENCE [LARGE SCALE GENOMIC DNA]</scope>
    <source>
        <strain evidence="9">CGMCC 1.6375</strain>
    </source>
</reference>
<evidence type="ECO:0000256" key="1">
    <source>
        <dbReference type="ARBA" id="ARBA00022614"/>
    </source>
</evidence>
<gene>
    <name evidence="8" type="ORF">GCM10010967_32850</name>
</gene>
<dbReference type="Proteomes" id="UP000632339">
    <property type="component" value="Unassembled WGS sequence"/>
</dbReference>
<evidence type="ECO:0000313" key="8">
    <source>
        <dbReference type="EMBL" id="GGM96582.1"/>
    </source>
</evidence>
<evidence type="ECO:0000256" key="3">
    <source>
        <dbReference type="ARBA" id="ARBA00022741"/>
    </source>
</evidence>
<dbReference type="InterPro" id="IPR013783">
    <property type="entry name" value="Ig-like_fold"/>
</dbReference>
<dbReference type="EMBL" id="BMLI01000001">
    <property type="protein sequence ID" value="GGM96582.1"/>
    <property type="molecule type" value="Genomic_DNA"/>
</dbReference>
<dbReference type="Pfam" id="PF08263">
    <property type="entry name" value="LRRNT_2"/>
    <property type="match status" value="1"/>
</dbReference>
<dbReference type="Pfam" id="PF00560">
    <property type="entry name" value="LRR_1"/>
    <property type="match status" value="3"/>
</dbReference>
<dbReference type="Pfam" id="PF18962">
    <property type="entry name" value="Por_Secre_tail"/>
    <property type="match status" value="1"/>
</dbReference>
<dbReference type="Gene3D" id="2.60.40.10">
    <property type="entry name" value="Immunoglobulins"/>
    <property type="match status" value="2"/>
</dbReference>
<dbReference type="InterPro" id="IPR013210">
    <property type="entry name" value="LRR_N_plant-typ"/>
</dbReference>
<dbReference type="InterPro" id="IPR050647">
    <property type="entry name" value="Plant_LRR-RLKs"/>
</dbReference>
<proteinExistence type="predicted"/>
<accession>A0ABQ2I133</accession>
<evidence type="ECO:0000259" key="7">
    <source>
        <dbReference type="Pfam" id="PF18962"/>
    </source>
</evidence>
<keyword evidence="2" id="KW-0677">Repeat</keyword>
<sequence length="648" mass="70496">MKKCLLALLCFCSIQLFGQGTLESDRLALVAIYNATAAGGGGEYYNDLSDWVVPGAPGDNPCGWSGVTCTGGRVTRLDFSNAEMQGPIAPEIGNLSALTYLNVQGSGEEMSHLVGEIPLTLGNLTNLEYLNLSGNVFEWTNVAVIGNLINLKELIMDTRGNYPAAFGNLVNLESCTLGDYGPWRFSNTQFPEAIYQWTKIKHLKLGGLVFTTPITDQIGTLSNLETLELGALTGNLPAGIGNLSKLTRLAIEGHYMVGQPRTIPAEIGNLTNLTYLQFINSGLVGPIPSSLTNLTNLTELNLSGNNFSGSIPGFLGQIPSLRNLNLGQNEFSGVVPAELTNLPNLVNLSLLMNRLTGPLPNFSASPANLKINLVFNAFTYAGLEENLAKLDGYFWQSDVAMYTNGVKASQTSGPPAMLSVNVGGTPANNTYYWYKNGILQATNVGNPNFQANDEARYHVVITNKVLTKLNLQSVSYTITRLPVTLVSFDGFHENGRSKLEWKTTSETNNKGFEIQRSADARTFENIGFVDGNGDTEDDKTYHFTDLNPFAVTYYRLKQLDHDGKSEFSRVIALKSDAAVLKIFPNPAQDFLTISGMLTRQRISIVDPNGRTVLKREVSDKEPVSISRLPSGLYTVVIGSEVKKLLISR</sequence>
<feature type="domain" description="Secretion system C-terminal sorting" evidence="7">
    <location>
        <begin position="582"/>
        <end position="645"/>
    </location>
</feature>
<feature type="domain" description="Leucine-rich repeat-containing N-terminal plant-type" evidence="6">
    <location>
        <begin position="23"/>
        <end position="70"/>
    </location>
</feature>
<dbReference type="PANTHER" id="PTHR48056:SF81">
    <property type="entry name" value="RECEPTOR PROTEIN-TYROSINE KINASE CEPR1"/>
    <property type="match status" value="1"/>
</dbReference>
<dbReference type="SUPFAM" id="SSF52058">
    <property type="entry name" value="L domain-like"/>
    <property type="match status" value="1"/>
</dbReference>
<feature type="chain" id="PRO_5046377096" description="Secreted protein (Por secretion system target)" evidence="5">
    <location>
        <begin position="19"/>
        <end position="648"/>
    </location>
</feature>
<keyword evidence="1" id="KW-0433">Leucine-rich repeat</keyword>
<evidence type="ECO:0008006" key="10">
    <source>
        <dbReference type="Google" id="ProtNLM"/>
    </source>
</evidence>
<evidence type="ECO:0000256" key="2">
    <source>
        <dbReference type="ARBA" id="ARBA00022737"/>
    </source>
</evidence>
<dbReference type="NCBIfam" id="TIGR04183">
    <property type="entry name" value="Por_Secre_tail"/>
    <property type="match status" value="1"/>
</dbReference>
<organism evidence="8 9">
    <name type="scientific">Dyadobacter beijingensis</name>
    <dbReference type="NCBI Taxonomy" id="365489"/>
    <lineage>
        <taxon>Bacteria</taxon>
        <taxon>Pseudomonadati</taxon>
        <taxon>Bacteroidota</taxon>
        <taxon>Cytophagia</taxon>
        <taxon>Cytophagales</taxon>
        <taxon>Spirosomataceae</taxon>
        <taxon>Dyadobacter</taxon>
    </lineage>
</organism>
<keyword evidence="4" id="KW-0067">ATP-binding</keyword>
<keyword evidence="5" id="KW-0732">Signal</keyword>
<protein>
    <recommendedName>
        <fullName evidence="10">Secreted protein (Por secretion system target)</fullName>
    </recommendedName>
</protein>
<dbReference type="RefSeq" id="WP_019942746.1">
    <property type="nucleotide sequence ID" value="NZ_BMLI01000001.1"/>
</dbReference>
<comment type="caution">
    <text evidence="8">The sequence shown here is derived from an EMBL/GenBank/DDBJ whole genome shotgun (WGS) entry which is preliminary data.</text>
</comment>